<organism evidence="3 5">
    <name type="scientific">Candidatus Chlorohelix allophototropha</name>
    <dbReference type="NCBI Taxonomy" id="3003348"/>
    <lineage>
        <taxon>Bacteria</taxon>
        <taxon>Bacillati</taxon>
        <taxon>Chloroflexota</taxon>
        <taxon>Chloroflexia</taxon>
        <taxon>Candidatus Chloroheliales</taxon>
        <taxon>Candidatus Chloroheliaceae</taxon>
        <taxon>Candidatus Chlorohelix</taxon>
    </lineage>
</organism>
<dbReference type="PANTHER" id="PTHR30349">
    <property type="entry name" value="PHAGE INTEGRASE-RELATED"/>
    <property type="match status" value="1"/>
</dbReference>
<dbReference type="InterPro" id="IPR050090">
    <property type="entry name" value="Tyrosine_recombinase_XerCD"/>
</dbReference>
<dbReference type="Proteomes" id="UP000521676">
    <property type="component" value="Unassembled WGS sequence"/>
</dbReference>
<dbReference type="GO" id="GO:0006310">
    <property type="term" value="P:DNA recombination"/>
    <property type="evidence" value="ECO:0007669"/>
    <property type="project" value="UniProtKB-KW"/>
</dbReference>
<dbReference type="PROSITE" id="PS51898">
    <property type="entry name" value="TYR_RECOMBINASE"/>
    <property type="match status" value="1"/>
</dbReference>
<dbReference type="EMBL" id="JACATZ010000003">
    <property type="protein sequence ID" value="NWJ48389.1"/>
    <property type="molecule type" value="Genomic_DNA"/>
</dbReference>
<dbReference type="InterPro" id="IPR011010">
    <property type="entry name" value="DNA_brk_join_enz"/>
</dbReference>
<reference evidence="4" key="2">
    <citation type="journal article" date="2024" name="Nature">
        <title>Anoxygenic phototroph of the Chloroflexota uses a type I reaction centre.</title>
        <authorList>
            <person name="Tsuji J.M."/>
            <person name="Shaw N.A."/>
            <person name="Nagashima S."/>
            <person name="Venkiteswaran J.J."/>
            <person name="Schiff S.L."/>
            <person name="Watanabe T."/>
            <person name="Fukui M."/>
            <person name="Hanada S."/>
            <person name="Tank M."/>
            <person name="Neufeld J.D."/>
        </authorList>
    </citation>
    <scope>NUCLEOTIDE SEQUENCE</scope>
    <source>
        <strain evidence="4">L227-S17</strain>
    </source>
</reference>
<gene>
    <name evidence="3" type="ORF">HXX08_21240</name>
    <name evidence="4" type="ORF">OZ401_003932</name>
</gene>
<keyword evidence="1" id="KW-0233">DNA recombination</keyword>
<evidence type="ECO:0000313" key="6">
    <source>
        <dbReference type="Proteomes" id="UP001431572"/>
    </source>
</evidence>
<dbReference type="GO" id="GO:0003677">
    <property type="term" value="F:DNA binding"/>
    <property type="evidence" value="ECO:0007669"/>
    <property type="project" value="InterPro"/>
</dbReference>
<evidence type="ECO:0000313" key="5">
    <source>
        <dbReference type="Proteomes" id="UP000521676"/>
    </source>
</evidence>
<dbReference type="PANTHER" id="PTHR30349:SF81">
    <property type="entry name" value="TYROSINE RECOMBINASE XERC"/>
    <property type="match status" value="1"/>
</dbReference>
<evidence type="ECO:0000313" key="4">
    <source>
        <dbReference type="EMBL" id="WJW68323.1"/>
    </source>
</evidence>
<dbReference type="RefSeq" id="WP_341470228.1">
    <property type="nucleotide sequence ID" value="NZ_CP128400.1"/>
</dbReference>
<dbReference type="Pfam" id="PF00589">
    <property type="entry name" value="Phage_integrase"/>
    <property type="match status" value="1"/>
</dbReference>
<dbReference type="GO" id="GO:0015074">
    <property type="term" value="P:DNA integration"/>
    <property type="evidence" value="ECO:0007669"/>
    <property type="project" value="InterPro"/>
</dbReference>
<dbReference type="Proteomes" id="UP001431572">
    <property type="component" value="Chromosome 2"/>
</dbReference>
<evidence type="ECO:0000313" key="3">
    <source>
        <dbReference type="EMBL" id="NWJ48389.1"/>
    </source>
</evidence>
<dbReference type="InterPro" id="IPR013762">
    <property type="entry name" value="Integrase-like_cat_sf"/>
</dbReference>
<accession>A0A8T7M8F0</accession>
<name>A0A8T7M8F0_9CHLR</name>
<dbReference type="Gene3D" id="1.10.443.10">
    <property type="entry name" value="Intergrase catalytic core"/>
    <property type="match status" value="1"/>
</dbReference>
<dbReference type="AlphaFoldDB" id="A0A8T7M8F0"/>
<dbReference type="EMBL" id="CP128400">
    <property type="protein sequence ID" value="WJW68323.1"/>
    <property type="molecule type" value="Genomic_DNA"/>
</dbReference>
<proteinExistence type="predicted"/>
<protein>
    <submittedName>
        <fullName evidence="3">Tyrosine-type recombinase/integrase</fullName>
    </submittedName>
</protein>
<feature type="domain" description="Tyr recombinase" evidence="2">
    <location>
        <begin position="136"/>
        <end position="320"/>
    </location>
</feature>
<keyword evidence="6" id="KW-1185">Reference proteome</keyword>
<dbReference type="InterPro" id="IPR002104">
    <property type="entry name" value="Integrase_catalytic"/>
</dbReference>
<dbReference type="SUPFAM" id="SSF56349">
    <property type="entry name" value="DNA breaking-rejoining enzymes"/>
    <property type="match status" value="1"/>
</dbReference>
<reference evidence="3 5" key="1">
    <citation type="submission" date="2020-06" db="EMBL/GenBank/DDBJ databases">
        <title>Anoxygenic phototrophic Chloroflexota member uses a Type I reaction center.</title>
        <authorList>
            <person name="Tsuji J.M."/>
            <person name="Shaw N.A."/>
            <person name="Nagashima S."/>
            <person name="Venkiteswaran J."/>
            <person name="Schiff S.L."/>
            <person name="Hanada S."/>
            <person name="Tank M."/>
            <person name="Neufeld J.D."/>
        </authorList>
    </citation>
    <scope>NUCLEOTIDE SEQUENCE [LARGE SCALE GENOMIC DNA]</scope>
    <source>
        <strain evidence="3">L227-S17</strain>
    </source>
</reference>
<evidence type="ECO:0000256" key="1">
    <source>
        <dbReference type="ARBA" id="ARBA00023172"/>
    </source>
</evidence>
<evidence type="ECO:0000259" key="2">
    <source>
        <dbReference type="PROSITE" id="PS51898"/>
    </source>
</evidence>
<sequence length="326" mass="35546">MADEQVIPVAQSVEIVSVNQEETNSLPLDQNPAAVYLATLRPVGRRGMLRALTLIAEVVSGGKQTALTLPWHKLRYQHTAAIAPVLVERGYRPATVNQALSGLRSVLYHAWKLGLMESEDYQRARDVKNRRGETLPRGRALDKDELKALIKTCQAEKTPGGLRDAALIGLMYGTGLRRSEVVKLELKDYNPATGALTIRGAKGGKDRLVYVKGGAAKSLAVWLGQRGDTAGALFCPVHKSGKVRVVVMTDQSVMKILKKRGLQTDLESFSPHDLRRTFISDLLDAGADIATVQKLAGHASVTTTARYDRRGEAAKSKATDLLEIPY</sequence>